<keyword evidence="5" id="KW-1185">Reference proteome</keyword>
<dbReference type="KEGG" id="tti:THITH_16260"/>
<dbReference type="InterPro" id="IPR019734">
    <property type="entry name" value="TPR_rpt"/>
</dbReference>
<dbReference type="RefSeq" id="WP_232222213.1">
    <property type="nucleotide sequence ID" value="NZ_CP007029.1"/>
</dbReference>
<dbReference type="AlphaFoldDB" id="W0DNX9"/>
<organism evidence="4 5">
    <name type="scientific">Thioalkalivibrio paradoxus ARh 1</name>
    <dbReference type="NCBI Taxonomy" id="713585"/>
    <lineage>
        <taxon>Bacteria</taxon>
        <taxon>Pseudomonadati</taxon>
        <taxon>Pseudomonadota</taxon>
        <taxon>Gammaproteobacteria</taxon>
        <taxon>Chromatiales</taxon>
        <taxon>Ectothiorhodospiraceae</taxon>
        <taxon>Thioalkalivibrio</taxon>
    </lineage>
</organism>
<dbReference type="Proteomes" id="UP000005289">
    <property type="component" value="Chromosome"/>
</dbReference>
<dbReference type="HOGENOM" id="CLU_789710_0_0_6"/>
<evidence type="ECO:0000256" key="1">
    <source>
        <dbReference type="PROSITE-ProRule" id="PRU00339"/>
    </source>
</evidence>
<keyword evidence="1" id="KW-0802">TPR repeat</keyword>
<reference evidence="4 5" key="1">
    <citation type="submission" date="2013-12" db="EMBL/GenBank/DDBJ databases">
        <authorList>
            <consortium name="DOE Joint Genome Institute"/>
            <person name="Muyzer G."/>
            <person name="Huntemann M."/>
            <person name="Han J."/>
            <person name="Chen A."/>
            <person name="Kyrpides N."/>
            <person name="Mavromatis K."/>
            <person name="Markowitz V."/>
            <person name="Palaniappan K."/>
            <person name="Ivanova N."/>
            <person name="Schaumberg A."/>
            <person name="Pati A."/>
            <person name="Liolios K."/>
            <person name="Nordberg H.P."/>
            <person name="Cantor M.N."/>
            <person name="Hua S.X."/>
            <person name="Woyke T."/>
        </authorList>
    </citation>
    <scope>NUCLEOTIDE SEQUENCE [LARGE SCALE GENOMIC DNA]</scope>
    <source>
        <strain evidence="4 5">ARh 1</strain>
    </source>
</reference>
<gene>
    <name evidence="4" type="ORF">THITH_16260</name>
</gene>
<sequence length="319" mass="35571">MPEDRLERFLAAGEYRAALDLLDHLEPDRLEPLLDRKPEIAAAANRAGQNVLKQAERLAADGELARALVTLRQAQDRLPDDPRLDRQIELLTAARSARMDALGSDYLMLEATSLLERQRLIDSMNRLATGPAELPTRPEDLQREARELARALDARAATRKAPDERQPLLQLAQALDPSEQRAQTLAELGPSARPPRRDTPARSAPDRPTIADLQQTLASDDLEAAGRICADAARARIDPAFAALCQDFERRLAVQLDAWLEEGRRLYATGELDAAIDRWRRGHELAPEHAELQAALERAERVQERLESLRDRNAAANAQ</sequence>
<dbReference type="PROSITE" id="PS50005">
    <property type="entry name" value="TPR"/>
    <property type="match status" value="1"/>
</dbReference>
<dbReference type="SUPFAM" id="SSF48452">
    <property type="entry name" value="TPR-like"/>
    <property type="match status" value="1"/>
</dbReference>
<proteinExistence type="predicted"/>
<evidence type="ECO:0000313" key="5">
    <source>
        <dbReference type="Proteomes" id="UP000005289"/>
    </source>
</evidence>
<feature type="coiled-coil region" evidence="2">
    <location>
        <begin position="289"/>
        <end position="319"/>
    </location>
</feature>
<feature type="repeat" description="TPR" evidence="1">
    <location>
        <begin position="256"/>
        <end position="289"/>
    </location>
</feature>
<dbReference type="STRING" id="713585.THITH_16260"/>
<keyword evidence="2" id="KW-0175">Coiled coil</keyword>
<accession>W0DNX9</accession>
<protein>
    <submittedName>
        <fullName evidence="4">Uncharacterized protein</fullName>
    </submittedName>
</protein>
<dbReference type="InterPro" id="IPR011990">
    <property type="entry name" value="TPR-like_helical_dom_sf"/>
</dbReference>
<name>W0DNX9_9GAMM</name>
<evidence type="ECO:0000256" key="2">
    <source>
        <dbReference type="SAM" id="Coils"/>
    </source>
</evidence>
<dbReference type="EMBL" id="CP007029">
    <property type="protein sequence ID" value="AHF00300.1"/>
    <property type="molecule type" value="Genomic_DNA"/>
</dbReference>
<feature type="region of interest" description="Disordered" evidence="3">
    <location>
        <begin position="174"/>
        <end position="208"/>
    </location>
</feature>
<evidence type="ECO:0000256" key="3">
    <source>
        <dbReference type="SAM" id="MobiDB-lite"/>
    </source>
</evidence>
<evidence type="ECO:0000313" key="4">
    <source>
        <dbReference type="EMBL" id="AHF00300.1"/>
    </source>
</evidence>